<dbReference type="InterPro" id="IPR022687">
    <property type="entry name" value="HTH_DTXR"/>
</dbReference>
<dbReference type="Pfam" id="PF01325">
    <property type="entry name" value="Fe_dep_repress"/>
    <property type="match status" value="1"/>
</dbReference>
<protein>
    <recommendedName>
        <fullName evidence="3">HTH dtxR-type domain-containing protein</fullName>
    </recommendedName>
</protein>
<name>W7UG00_RUMFL</name>
<dbReference type="EMBL" id="ATAX01000028">
    <property type="protein sequence ID" value="EWM52873.1"/>
    <property type="molecule type" value="Genomic_DNA"/>
</dbReference>
<evidence type="ECO:0000256" key="2">
    <source>
        <dbReference type="ARBA" id="ARBA00011738"/>
    </source>
</evidence>
<keyword evidence="5" id="KW-1185">Reference proteome</keyword>
<proteinExistence type="predicted"/>
<accession>W7UG00</accession>
<dbReference type="GO" id="GO:0003700">
    <property type="term" value="F:DNA-binding transcription factor activity"/>
    <property type="evidence" value="ECO:0007669"/>
    <property type="project" value="InterPro"/>
</dbReference>
<dbReference type="OrthoDB" id="9794394at2"/>
<evidence type="ECO:0000313" key="5">
    <source>
        <dbReference type="Proteomes" id="UP000019365"/>
    </source>
</evidence>
<dbReference type="PANTHER" id="PTHR33238:SF11">
    <property type="entry name" value="TRANSCRIPTIONAL REGULATOR MNTR"/>
    <property type="match status" value="1"/>
</dbReference>
<reference evidence="4 5" key="1">
    <citation type="journal article" date="2014" name="PLoS ONE">
        <title>Rumen cellulosomics: divergent fiber-degrading strategies revealed by comparative genome-wide analysis of six ruminococcal strains.</title>
        <authorList>
            <person name="Dassa B."/>
            <person name="Borovok I."/>
            <person name="Ruimy-Israeli V."/>
            <person name="Lamed R."/>
            <person name="Flint H.J."/>
            <person name="Duncan S.H."/>
            <person name="Henrissat B."/>
            <person name="Coutinho P."/>
            <person name="Morrison M."/>
            <person name="Mosoni P."/>
            <person name="Yeoman C.J."/>
            <person name="White B.A."/>
            <person name="Bayer E.A."/>
        </authorList>
    </citation>
    <scope>NUCLEOTIDE SEQUENCE [LARGE SCALE GENOMIC DNA]</scope>
    <source>
        <strain evidence="4 5">007c</strain>
    </source>
</reference>
<dbReference type="Gene3D" id="1.10.10.10">
    <property type="entry name" value="Winged helix-like DNA-binding domain superfamily/Winged helix DNA-binding domain"/>
    <property type="match status" value="1"/>
</dbReference>
<dbReference type="InterPro" id="IPR036388">
    <property type="entry name" value="WH-like_DNA-bd_sf"/>
</dbReference>
<evidence type="ECO:0000313" key="4">
    <source>
        <dbReference type="EMBL" id="EWM52873.1"/>
    </source>
</evidence>
<dbReference type="InterPro" id="IPR022689">
    <property type="entry name" value="Iron_dep_repressor"/>
</dbReference>
<dbReference type="RefSeq" id="WP_019679983.1">
    <property type="nucleotide sequence ID" value="NZ_ATAX01000028.1"/>
</dbReference>
<dbReference type="PANTHER" id="PTHR33238">
    <property type="entry name" value="IRON (METAL) DEPENDENT REPRESSOR, DTXR FAMILY"/>
    <property type="match status" value="1"/>
</dbReference>
<sequence length="128" mass="14745">MKNCTGQIKYLIAIKELANSEEYVRCVNISRHLGVSRPSVSKMLRCLAECGYVYEDFCNSVVLTPEGERAAGEIFSSFDEVFMFFHKFLKLPEEEAHDETIKFITDFPHETCERLKGVVKRTLKKKEA</sequence>
<comment type="subcellular location">
    <subcellularLocation>
        <location evidence="1">Cytoplasm</location>
    </subcellularLocation>
</comment>
<dbReference type="eggNOG" id="ENOG502ZTUB">
    <property type="taxonomic scope" value="Bacteria"/>
</dbReference>
<dbReference type="GO" id="GO:0003677">
    <property type="term" value="F:DNA binding"/>
    <property type="evidence" value="ECO:0007669"/>
    <property type="project" value="InterPro"/>
</dbReference>
<dbReference type="PATRIC" id="fig|1341157.4.peg.2346"/>
<dbReference type="InterPro" id="IPR050536">
    <property type="entry name" value="DtxR_MntR_Metal-Reg"/>
</dbReference>
<dbReference type="GO" id="GO:0046914">
    <property type="term" value="F:transition metal ion binding"/>
    <property type="evidence" value="ECO:0007669"/>
    <property type="project" value="InterPro"/>
</dbReference>
<comment type="subunit">
    <text evidence="2">Homodimer.</text>
</comment>
<gene>
    <name evidence="4" type="ORF">RF007C_14760</name>
</gene>
<dbReference type="Proteomes" id="UP000019365">
    <property type="component" value="Unassembled WGS sequence"/>
</dbReference>
<dbReference type="AlphaFoldDB" id="W7UG00"/>
<feature type="domain" description="HTH dtxR-type" evidence="3">
    <location>
        <begin position="9"/>
        <end position="53"/>
    </location>
</feature>
<organism evidence="4 5">
    <name type="scientific">Ruminococcus flavefaciens 007c</name>
    <dbReference type="NCBI Taxonomy" id="1341157"/>
    <lineage>
        <taxon>Bacteria</taxon>
        <taxon>Bacillati</taxon>
        <taxon>Bacillota</taxon>
        <taxon>Clostridia</taxon>
        <taxon>Eubacteriales</taxon>
        <taxon>Oscillospiraceae</taxon>
        <taxon>Ruminococcus</taxon>
    </lineage>
</organism>
<dbReference type="SMART" id="SM00529">
    <property type="entry name" value="HTH_DTXR"/>
    <property type="match status" value="1"/>
</dbReference>
<dbReference type="GO" id="GO:0005737">
    <property type="term" value="C:cytoplasm"/>
    <property type="evidence" value="ECO:0007669"/>
    <property type="project" value="UniProtKB-SubCell"/>
</dbReference>
<dbReference type="SUPFAM" id="SSF46785">
    <property type="entry name" value="Winged helix' DNA-binding domain"/>
    <property type="match status" value="1"/>
</dbReference>
<comment type="caution">
    <text evidence="4">The sequence shown here is derived from an EMBL/GenBank/DDBJ whole genome shotgun (WGS) entry which is preliminary data.</text>
</comment>
<evidence type="ECO:0000259" key="3">
    <source>
        <dbReference type="Pfam" id="PF01325"/>
    </source>
</evidence>
<dbReference type="InterPro" id="IPR036390">
    <property type="entry name" value="WH_DNA-bd_sf"/>
</dbReference>
<evidence type="ECO:0000256" key="1">
    <source>
        <dbReference type="ARBA" id="ARBA00004496"/>
    </source>
</evidence>